<gene>
    <name evidence="12" type="ORF">A2319_00285</name>
</gene>
<evidence type="ECO:0000256" key="9">
    <source>
        <dbReference type="RuleBase" id="RU004016"/>
    </source>
</evidence>
<keyword evidence="4" id="KW-0133">Cell shape</keyword>
<proteinExistence type="inferred from homology"/>
<feature type="binding site" evidence="8">
    <location>
        <position position="258"/>
    </location>
    <ligand>
        <name>substrate</name>
    </ligand>
</feature>
<dbReference type="InterPro" id="IPR018044">
    <property type="entry name" value="Peptidase_S11"/>
</dbReference>
<organism evidence="12 13">
    <name type="scientific">Candidatus Kerfeldbacteria bacterium RIFOXYB2_FULL_38_14</name>
    <dbReference type="NCBI Taxonomy" id="1798547"/>
    <lineage>
        <taxon>Bacteria</taxon>
        <taxon>Candidatus Kerfeldiibacteriota</taxon>
    </lineage>
</organism>
<evidence type="ECO:0000256" key="5">
    <source>
        <dbReference type="ARBA" id="ARBA00022984"/>
    </source>
</evidence>
<feature type="domain" description="Peptidase S11 D-alanyl-D-alanine carboxypeptidase A N-terminal" evidence="11">
    <location>
        <begin position="67"/>
        <end position="289"/>
    </location>
</feature>
<feature type="signal peptide" evidence="10">
    <location>
        <begin position="1"/>
        <end position="22"/>
    </location>
</feature>
<keyword evidence="5" id="KW-0573">Peptidoglycan synthesis</keyword>
<feature type="active site" description="Proton acceptor" evidence="7">
    <location>
        <position position="97"/>
    </location>
</feature>
<dbReference type="PRINTS" id="PR00725">
    <property type="entry name" value="DADACBPTASE1"/>
</dbReference>
<keyword evidence="2 10" id="KW-0732">Signal</keyword>
<name>A0A1G2BA40_9BACT</name>
<dbReference type="GO" id="GO:0008360">
    <property type="term" value="P:regulation of cell shape"/>
    <property type="evidence" value="ECO:0007669"/>
    <property type="project" value="UniProtKB-KW"/>
</dbReference>
<dbReference type="InterPro" id="IPR012338">
    <property type="entry name" value="Beta-lactam/transpept-like"/>
</dbReference>
<dbReference type="AlphaFoldDB" id="A0A1G2BA40"/>
<evidence type="ECO:0000256" key="2">
    <source>
        <dbReference type="ARBA" id="ARBA00022729"/>
    </source>
</evidence>
<dbReference type="SUPFAM" id="SSF56601">
    <property type="entry name" value="beta-lactamase/transpeptidase-like"/>
    <property type="match status" value="1"/>
</dbReference>
<comment type="similarity">
    <text evidence="1 9">Belongs to the peptidase S11 family.</text>
</comment>
<evidence type="ECO:0000256" key="4">
    <source>
        <dbReference type="ARBA" id="ARBA00022960"/>
    </source>
</evidence>
<evidence type="ECO:0000256" key="6">
    <source>
        <dbReference type="ARBA" id="ARBA00023316"/>
    </source>
</evidence>
<evidence type="ECO:0000313" key="12">
    <source>
        <dbReference type="EMBL" id="OGY85992.1"/>
    </source>
</evidence>
<dbReference type="Gene3D" id="3.40.710.10">
    <property type="entry name" value="DD-peptidase/beta-lactamase superfamily"/>
    <property type="match status" value="1"/>
</dbReference>
<evidence type="ECO:0000259" key="11">
    <source>
        <dbReference type="Pfam" id="PF00768"/>
    </source>
</evidence>
<evidence type="ECO:0000256" key="1">
    <source>
        <dbReference type="ARBA" id="ARBA00007164"/>
    </source>
</evidence>
<feature type="active site" description="Acyl-ester intermediate" evidence="7">
    <location>
        <position position="94"/>
    </location>
</feature>
<dbReference type="Pfam" id="PF00768">
    <property type="entry name" value="Peptidase_S11"/>
    <property type="match status" value="1"/>
</dbReference>
<evidence type="ECO:0000256" key="10">
    <source>
        <dbReference type="SAM" id="SignalP"/>
    </source>
</evidence>
<keyword evidence="6" id="KW-0961">Cell wall biogenesis/degradation</keyword>
<sequence>MLNNLFSQLLIGVLFLPTVTLAGDNNNVLASAPSQKNEQTIIARHHVKKEHPVKKLNFQKFPGVTISDTAAVLDVKSGKFLYRQEATKQRAIASLSKLATSLVFLEDNPDLQKVISYASSNNRAGATVFLNNGEQLRLNDVLMSVLLPSANNMAQTLAVNTHYSYADFVVQMNNRMQELGLKKTQLVEPTGLNSRNVSCAGNLAKLGNFLFNKYPDIFLRAAQTPVYDIDLLNSVRNVTIYSTNRFDGRGKYDLLAFKTGFYPGTAERTLVVKIQDKASGGQIIVVLLGNTIYGTINEEAYQLADWAFNNWEFKNY</sequence>
<feature type="active site" evidence="7">
    <location>
        <position position="149"/>
    </location>
</feature>
<reference evidence="12 13" key="1">
    <citation type="journal article" date="2016" name="Nat. Commun.">
        <title>Thousands of microbial genomes shed light on interconnected biogeochemical processes in an aquifer system.</title>
        <authorList>
            <person name="Anantharaman K."/>
            <person name="Brown C.T."/>
            <person name="Hug L.A."/>
            <person name="Sharon I."/>
            <person name="Castelle C.J."/>
            <person name="Probst A.J."/>
            <person name="Thomas B.C."/>
            <person name="Singh A."/>
            <person name="Wilkins M.J."/>
            <person name="Karaoz U."/>
            <person name="Brodie E.L."/>
            <person name="Williams K.H."/>
            <person name="Hubbard S.S."/>
            <person name="Banfield J.F."/>
        </authorList>
    </citation>
    <scope>NUCLEOTIDE SEQUENCE [LARGE SCALE GENOMIC DNA]</scope>
</reference>
<protein>
    <recommendedName>
        <fullName evidence="11">Peptidase S11 D-alanyl-D-alanine carboxypeptidase A N-terminal domain-containing protein</fullName>
    </recommendedName>
</protein>
<dbReference type="GO" id="GO:0006508">
    <property type="term" value="P:proteolysis"/>
    <property type="evidence" value="ECO:0007669"/>
    <property type="project" value="InterPro"/>
</dbReference>
<feature type="chain" id="PRO_5009582038" description="Peptidase S11 D-alanyl-D-alanine carboxypeptidase A N-terminal domain-containing protein" evidence="10">
    <location>
        <begin position="23"/>
        <end position="316"/>
    </location>
</feature>
<dbReference type="InterPro" id="IPR001967">
    <property type="entry name" value="Peptidase_S11_N"/>
</dbReference>
<evidence type="ECO:0000313" key="13">
    <source>
        <dbReference type="Proteomes" id="UP000176420"/>
    </source>
</evidence>
<evidence type="ECO:0000256" key="3">
    <source>
        <dbReference type="ARBA" id="ARBA00022801"/>
    </source>
</evidence>
<evidence type="ECO:0000256" key="8">
    <source>
        <dbReference type="PIRSR" id="PIRSR618044-2"/>
    </source>
</evidence>
<comment type="caution">
    <text evidence="12">The sequence shown here is derived from an EMBL/GenBank/DDBJ whole genome shotgun (WGS) entry which is preliminary data.</text>
</comment>
<dbReference type="EMBL" id="MHKI01000026">
    <property type="protein sequence ID" value="OGY85992.1"/>
    <property type="molecule type" value="Genomic_DNA"/>
</dbReference>
<evidence type="ECO:0000256" key="7">
    <source>
        <dbReference type="PIRSR" id="PIRSR618044-1"/>
    </source>
</evidence>
<dbReference type="Proteomes" id="UP000176420">
    <property type="component" value="Unassembled WGS sequence"/>
</dbReference>
<dbReference type="GO" id="GO:0009252">
    <property type="term" value="P:peptidoglycan biosynthetic process"/>
    <property type="evidence" value="ECO:0007669"/>
    <property type="project" value="UniProtKB-KW"/>
</dbReference>
<dbReference type="GO" id="GO:0071555">
    <property type="term" value="P:cell wall organization"/>
    <property type="evidence" value="ECO:0007669"/>
    <property type="project" value="UniProtKB-KW"/>
</dbReference>
<keyword evidence="3" id="KW-0378">Hydrolase</keyword>
<accession>A0A1G2BA40</accession>
<dbReference type="GO" id="GO:0009002">
    <property type="term" value="F:serine-type D-Ala-D-Ala carboxypeptidase activity"/>
    <property type="evidence" value="ECO:0007669"/>
    <property type="project" value="InterPro"/>
</dbReference>